<evidence type="ECO:0000313" key="7">
    <source>
        <dbReference type="EMBL" id="MBC8530788.1"/>
    </source>
</evidence>
<dbReference type="SUPFAM" id="SSF103473">
    <property type="entry name" value="MFS general substrate transporter"/>
    <property type="match status" value="1"/>
</dbReference>
<dbReference type="Gene3D" id="1.20.1250.20">
    <property type="entry name" value="MFS general substrate transporter like domains"/>
    <property type="match status" value="1"/>
</dbReference>
<feature type="transmembrane region" description="Helical" evidence="6">
    <location>
        <begin position="176"/>
        <end position="196"/>
    </location>
</feature>
<keyword evidence="8" id="KW-1185">Reference proteome</keyword>
<evidence type="ECO:0000256" key="3">
    <source>
        <dbReference type="ARBA" id="ARBA00022692"/>
    </source>
</evidence>
<gene>
    <name evidence="7" type="ORF">H8696_02905</name>
</gene>
<reference evidence="7" key="1">
    <citation type="submission" date="2020-08" db="EMBL/GenBank/DDBJ databases">
        <title>Genome public.</title>
        <authorList>
            <person name="Liu C."/>
            <person name="Sun Q."/>
        </authorList>
    </citation>
    <scope>NUCLEOTIDE SEQUENCE</scope>
    <source>
        <strain evidence="7">NSJ-53</strain>
    </source>
</reference>
<evidence type="ECO:0000256" key="1">
    <source>
        <dbReference type="ARBA" id="ARBA00004127"/>
    </source>
</evidence>
<evidence type="ECO:0000256" key="4">
    <source>
        <dbReference type="ARBA" id="ARBA00022989"/>
    </source>
</evidence>
<evidence type="ECO:0000256" key="2">
    <source>
        <dbReference type="ARBA" id="ARBA00022448"/>
    </source>
</evidence>
<keyword evidence="4 6" id="KW-1133">Transmembrane helix</keyword>
<sequence length="414" mass="45498">MDKLTKLEKQWVLYDVGNSAFTMLVSTVIPIYFKNTASAAGISAADSTAYWSYAASICTLIVAVLGPILGAVADTKGFRKPVFTVFLLIGALGLAALALPVGWLAFLIIFILAKIGFSGSLIFYDSMLPDVTANERMDQVSSHGYAWGYLGSCIPFTISLLLILTADSTGLGTYGATASAFVLNGIWWIAATLPLLKNYRQKYFVAENQHIVKKSFQRIGRTLRDIRKEKHIAMFLIAFFFYIDGVYTIIDLATSYGKDVGISDTHLLLALLLTQVVAFPCVLLFSRFSKKVKPEKLIGICILGYVGITLFALQLDKAWEFWFLAVCVAVFQGAIQALSRSYFARIIPKEKSSEYFGFYDIFGKGAAFLGTLLVGISTQIFDTSKAGVALLPVMFIAGYILLRKATRMMPENNS</sequence>
<protein>
    <submittedName>
        <fullName evidence="7">MFS transporter</fullName>
    </submittedName>
</protein>
<feature type="transmembrane region" description="Helical" evidence="6">
    <location>
        <begin position="265"/>
        <end position="285"/>
    </location>
</feature>
<feature type="transmembrane region" description="Helical" evidence="6">
    <location>
        <begin position="82"/>
        <end position="99"/>
    </location>
</feature>
<feature type="transmembrane region" description="Helical" evidence="6">
    <location>
        <begin position="321"/>
        <end position="343"/>
    </location>
</feature>
<comment type="subcellular location">
    <subcellularLocation>
        <location evidence="1">Endomembrane system</location>
        <topology evidence="1">Multi-pass membrane protein</topology>
    </subcellularLocation>
</comment>
<dbReference type="AlphaFoldDB" id="A0A926D3S3"/>
<dbReference type="InterPro" id="IPR036259">
    <property type="entry name" value="MFS_trans_sf"/>
</dbReference>
<feature type="transmembrane region" description="Helical" evidence="6">
    <location>
        <begin position="297"/>
        <end position="315"/>
    </location>
</feature>
<evidence type="ECO:0000313" key="8">
    <source>
        <dbReference type="Proteomes" id="UP000623172"/>
    </source>
</evidence>
<comment type="caution">
    <text evidence="7">The sequence shown here is derived from an EMBL/GenBank/DDBJ whole genome shotgun (WGS) entry which is preliminary data.</text>
</comment>
<dbReference type="GO" id="GO:0012505">
    <property type="term" value="C:endomembrane system"/>
    <property type="evidence" value="ECO:0007669"/>
    <property type="project" value="UniProtKB-SubCell"/>
</dbReference>
<keyword evidence="2" id="KW-0813">Transport</keyword>
<feature type="transmembrane region" description="Helical" evidence="6">
    <location>
        <begin position="355"/>
        <end position="380"/>
    </location>
</feature>
<name>A0A926D3S3_9FIRM</name>
<dbReference type="InterPro" id="IPR024671">
    <property type="entry name" value="Atg22-like"/>
</dbReference>
<proteinExistence type="predicted"/>
<dbReference type="Proteomes" id="UP000623172">
    <property type="component" value="Unassembled WGS sequence"/>
</dbReference>
<keyword evidence="3 6" id="KW-0812">Transmembrane</keyword>
<evidence type="ECO:0000256" key="5">
    <source>
        <dbReference type="ARBA" id="ARBA00023136"/>
    </source>
</evidence>
<feature type="transmembrane region" description="Helical" evidence="6">
    <location>
        <begin position="105"/>
        <end position="124"/>
    </location>
</feature>
<feature type="transmembrane region" description="Helical" evidence="6">
    <location>
        <begin position="386"/>
        <end position="402"/>
    </location>
</feature>
<dbReference type="EMBL" id="JACRSR010000001">
    <property type="protein sequence ID" value="MBC8530788.1"/>
    <property type="molecule type" value="Genomic_DNA"/>
</dbReference>
<feature type="transmembrane region" description="Helical" evidence="6">
    <location>
        <begin position="231"/>
        <end position="250"/>
    </location>
</feature>
<dbReference type="RefSeq" id="WP_249314775.1">
    <property type="nucleotide sequence ID" value="NZ_JACRSR010000001.1"/>
</dbReference>
<organism evidence="7 8">
    <name type="scientific">Gehongia tenuis</name>
    <dbReference type="NCBI Taxonomy" id="2763655"/>
    <lineage>
        <taxon>Bacteria</taxon>
        <taxon>Bacillati</taxon>
        <taxon>Bacillota</taxon>
        <taxon>Clostridia</taxon>
        <taxon>Christensenellales</taxon>
        <taxon>Christensenellaceae</taxon>
        <taxon>Gehongia</taxon>
    </lineage>
</organism>
<dbReference type="InterPro" id="IPR050495">
    <property type="entry name" value="ATG22/LtaA_families"/>
</dbReference>
<dbReference type="Pfam" id="PF11700">
    <property type="entry name" value="ATG22"/>
    <property type="match status" value="1"/>
</dbReference>
<accession>A0A926D3S3</accession>
<keyword evidence="5 6" id="KW-0472">Membrane</keyword>
<dbReference type="PANTHER" id="PTHR23519:SF1">
    <property type="entry name" value="AUTOPHAGY-RELATED PROTEIN 22"/>
    <property type="match status" value="1"/>
</dbReference>
<evidence type="ECO:0000256" key="6">
    <source>
        <dbReference type="SAM" id="Phobius"/>
    </source>
</evidence>
<dbReference type="PANTHER" id="PTHR23519">
    <property type="entry name" value="AUTOPHAGY-RELATED PROTEIN 22"/>
    <property type="match status" value="1"/>
</dbReference>
<feature type="transmembrane region" description="Helical" evidence="6">
    <location>
        <begin position="12"/>
        <end position="33"/>
    </location>
</feature>
<feature type="transmembrane region" description="Helical" evidence="6">
    <location>
        <begin position="145"/>
        <end position="164"/>
    </location>
</feature>
<feature type="transmembrane region" description="Helical" evidence="6">
    <location>
        <begin position="53"/>
        <end position="73"/>
    </location>
</feature>